<evidence type="ECO:0000256" key="1">
    <source>
        <dbReference type="ARBA" id="ARBA00008894"/>
    </source>
</evidence>
<dbReference type="GO" id="GO:0043531">
    <property type="term" value="F:ADP binding"/>
    <property type="evidence" value="ECO:0007669"/>
    <property type="project" value="InterPro"/>
</dbReference>
<dbReference type="Gene3D" id="3.40.50.300">
    <property type="entry name" value="P-loop containing nucleotide triphosphate hydrolases"/>
    <property type="match status" value="1"/>
</dbReference>
<evidence type="ECO:0000313" key="12">
    <source>
        <dbReference type="Proteomes" id="UP000008022"/>
    </source>
</evidence>
<dbReference type="InterPro" id="IPR044974">
    <property type="entry name" value="Disease_R_plants"/>
</dbReference>
<evidence type="ECO:0000259" key="7">
    <source>
        <dbReference type="Pfam" id="PF00931"/>
    </source>
</evidence>
<organism evidence="11 12">
    <name type="scientific">Oryza rufipogon</name>
    <name type="common">Brownbeard rice</name>
    <name type="synonym">Asian wild rice</name>
    <dbReference type="NCBI Taxonomy" id="4529"/>
    <lineage>
        <taxon>Eukaryota</taxon>
        <taxon>Viridiplantae</taxon>
        <taxon>Streptophyta</taxon>
        <taxon>Embryophyta</taxon>
        <taxon>Tracheophyta</taxon>
        <taxon>Spermatophyta</taxon>
        <taxon>Magnoliopsida</taxon>
        <taxon>Liliopsida</taxon>
        <taxon>Poales</taxon>
        <taxon>Poaceae</taxon>
        <taxon>BOP clade</taxon>
        <taxon>Oryzoideae</taxon>
        <taxon>Oryzeae</taxon>
        <taxon>Oryzinae</taxon>
        <taxon>Oryza</taxon>
    </lineage>
</organism>
<keyword evidence="5" id="KW-0611">Plant defense</keyword>
<evidence type="ECO:0000256" key="6">
    <source>
        <dbReference type="ARBA" id="ARBA00023054"/>
    </source>
</evidence>
<feature type="domain" description="Disease resistance protein winged helix" evidence="9">
    <location>
        <begin position="355"/>
        <end position="427"/>
    </location>
</feature>
<dbReference type="PANTHER" id="PTHR23155">
    <property type="entry name" value="DISEASE RESISTANCE PROTEIN RP"/>
    <property type="match status" value="1"/>
</dbReference>
<dbReference type="InterPro" id="IPR038005">
    <property type="entry name" value="RX-like_CC"/>
</dbReference>
<dbReference type="Gene3D" id="1.10.8.430">
    <property type="entry name" value="Helical domain of apoptotic protease-activating factors"/>
    <property type="match status" value="1"/>
</dbReference>
<dbReference type="Gramene" id="ORUFI11G09970.1">
    <property type="protein sequence ID" value="ORUFI11G09970.1"/>
    <property type="gene ID" value="ORUFI11G09970"/>
</dbReference>
<dbReference type="InterPro" id="IPR032675">
    <property type="entry name" value="LRR_dom_sf"/>
</dbReference>
<dbReference type="SUPFAM" id="SSF52058">
    <property type="entry name" value="L domain-like"/>
    <property type="match status" value="1"/>
</dbReference>
<dbReference type="GO" id="GO:0042742">
    <property type="term" value="P:defense response to bacterium"/>
    <property type="evidence" value="ECO:0007669"/>
    <property type="project" value="UniProtKB-ARBA"/>
</dbReference>
<keyword evidence="6" id="KW-0175">Coiled coil</keyword>
<dbReference type="Gene3D" id="3.80.10.10">
    <property type="entry name" value="Ribonuclease Inhibitor"/>
    <property type="match status" value="1"/>
</dbReference>
<dbReference type="STRING" id="4529.A0A0E0R6W0"/>
<comment type="similarity">
    <text evidence="1">Belongs to the disease resistance NB-LRR family.</text>
</comment>
<dbReference type="InterPro" id="IPR027417">
    <property type="entry name" value="P-loop_NTPase"/>
</dbReference>
<dbReference type="Pfam" id="PF23598">
    <property type="entry name" value="LRR_14"/>
    <property type="match status" value="1"/>
</dbReference>
<evidence type="ECO:0000313" key="11">
    <source>
        <dbReference type="EnsemblPlants" id="ORUFI11G09970.1"/>
    </source>
</evidence>
<accession>A0A0E0R6W0</accession>
<keyword evidence="4" id="KW-0547">Nucleotide-binding</keyword>
<dbReference type="Pfam" id="PF18052">
    <property type="entry name" value="Rx_N"/>
    <property type="match status" value="1"/>
</dbReference>
<evidence type="ECO:0008006" key="13">
    <source>
        <dbReference type="Google" id="ProtNLM"/>
    </source>
</evidence>
<dbReference type="Gene3D" id="1.20.5.4130">
    <property type="match status" value="1"/>
</dbReference>
<reference evidence="12" key="1">
    <citation type="submission" date="2013-06" db="EMBL/GenBank/DDBJ databases">
        <authorList>
            <person name="Zhao Q."/>
        </authorList>
    </citation>
    <scope>NUCLEOTIDE SEQUENCE</scope>
    <source>
        <strain evidence="12">cv. W1943</strain>
    </source>
</reference>
<dbReference type="EnsemblPlants" id="ORUFI11G09970.1">
    <property type="protein sequence ID" value="ORUFI11G09970.1"/>
    <property type="gene ID" value="ORUFI11G09970"/>
</dbReference>
<dbReference type="SUPFAM" id="SSF52540">
    <property type="entry name" value="P-loop containing nucleoside triphosphate hydrolases"/>
    <property type="match status" value="1"/>
</dbReference>
<dbReference type="InterPro" id="IPR002182">
    <property type="entry name" value="NB-ARC"/>
</dbReference>
<dbReference type="FunFam" id="3.40.50.300:FF:001091">
    <property type="entry name" value="Probable disease resistance protein At1g61300"/>
    <property type="match status" value="1"/>
</dbReference>
<evidence type="ECO:0000259" key="8">
    <source>
        <dbReference type="Pfam" id="PF18052"/>
    </source>
</evidence>
<dbReference type="HOGENOM" id="CLU_000837_25_0_1"/>
<keyword evidence="12" id="KW-1185">Reference proteome</keyword>
<dbReference type="Pfam" id="PF00931">
    <property type="entry name" value="NB-ARC"/>
    <property type="match status" value="1"/>
</dbReference>
<feature type="domain" description="Disease resistance N-terminal" evidence="8">
    <location>
        <begin position="2"/>
        <end position="69"/>
    </location>
</feature>
<dbReference type="InterPro" id="IPR036388">
    <property type="entry name" value="WH-like_DNA-bd_sf"/>
</dbReference>
<dbReference type="Pfam" id="PF23559">
    <property type="entry name" value="WHD_DRP"/>
    <property type="match status" value="1"/>
</dbReference>
<dbReference type="Gene3D" id="1.10.10.10">
    <property type="entry name" value="Winged helix-like DNA-binding domain superfamily/Winged helix DNA-binding domain"/>
    <property type="match status" value="1"/>
</dbReference>
<keyword evidence="2" id="KW-0433">Leucine-rich repeat</keyword>
<name>A0A0E0R6W0_ORYRU</name>
<dbReference type="InterPro" id="IPR055414">
    <property type="entry name" value="LRR_R13L4/SHOC2-like"/>
</dbReference>
<dbReference type="Proteomes" id="UP000008022">
    <property type="component" value="Unassembled WGS sequence"/>
</dbReference>
<dbReference type="OMA" id="FYFHSWH"/>
<evidence type="ECO:0000256" key="3">
    <source>
        <dbReference type="ARBA" id="ARBA00022737"/>
    </source>
</evidence>
<dbReference type="GO" id="GO:0009626">
    <property type="term" value="P:plant-type hypersensitive response"/>
    <property type="evidence" value="ECO:0007669"/>
    <property type="project" value="UniProtKB-ARBA"/>
</dbReference>
<dbReference type="PRINTS" id="PR00364">
    <property type="entry name" value="DISEASERSIST"/>
</dbReference>
<evidence type="ECO:0000259" key="10">
    <source>
        <dbReference type="Pfam" id="PF23598"/>
    </source>
</evidence>
<reference evidence="11" key="2">
    <citation type="submission" date="2015-06" db="UniProtKB">
        <authorList>
            <consortium name="EnsemblPlants"/>
        </authorList>
    </citation>
    <scope>IDENTIFICATION</scope>
</reference>
<evidence type="ECO:0000256" key="4">
    <source>
        <dbReference type="ARBA" id="ARBA00022741"/>
    </source>
</evidence>
<dbReference type="InterPro" id="IPR058922">
    <property type="entry name" value="WHD_DRP"/>
</dbReference>
<keyword evidence="3" id="KW-0677">Repeat</keyword>
<dbReference type="InterPro" id="IPR041118">
    <property type="entry name" value="Rx_N"/>
</dbReference>
<protein>
    <recommendedName>
        <fullName evidence="13">NB-ARC domain-containing protein</fullName>
    </recommendedName>
</protein>
<sequence length="878" mass="100511">MKYNRLKGVDNEILSLKDELSSMNALLLKLEDIDDLDIQVKEWRDQIRELSYDIEDRVDYFMYQLKARVDMASERRKRYNFDETLSSSIGVVPIDPRLPALYAEKENLVGIDTPRVELIRFLTEGEDKLLQKLQVVSIVGLGGLGKTTLARQVYEKIGGQFDCQAFVSVSQKPVIRKIFKNILINITELNYGAIDAWDEERLINKLREFLNDKRYFVVIDDIWSTTVWTTIRCAFCENHRGSKILCTTRIISVAETCCSADCKNIYEMKPLSDVYAEKLFIKRIFGSEDQCPAYLKDIYIDILRRCGGLPLAIISLASLLANKPRTKEQWGRYRNSICSATENVPSTCLLYLSTFPEDVLIWRDPLIRRWIAEGFITTQGEGGRTLEEVGECYFNELINRSMIQPEEIQYDGQAHACRMHDMILDLIISKSVVENFIISFSHNYLLGCQDKVIRRLSLDCRERDVILPATMALSSARSLVVYGSTEHIPLISAFHVLRTVAIESNDKLKNCYLRDIGRLFQLKYLRLSEVSISELPEQIGELQELQTLELQRTSIKELPKSIVRLKNLVFLVADGITLPEGIGNMKALQKLVGVKVDISTPVDCLRELGGLNDLRRLYIIWCVSDAYPDKKTYTDSFISCIDELCTFKLRYLQVGCDVTNDSSLDFMLDSWYHPPYPLYNFQMTTYYCFPIIPEWMATLFNVAFLDINVTSVGKDVLRILGDLPSLLSLSITTKTIVSERLVFGSNGFQCLKEFYFHSWHDVVGPLLFEVGAMPKLEKFRFNLSAQTAGSLNSNFYVGLHNMVCLKNLVIEVDCREARAEQVEATEAAAKNAIANNPLPDHLNVQIRRNWVHRIIKDTVMGNSVVEQQEETTVKIHYN</sequence>
<dbReference type="AlphaFoldDB" id="A0A0E0R6W0"/>
<dbReference type="GO" id="GO:0002758">
    <property type="term" value="P:innate immune response-activating signaling pathway"/>
    <property type="evidence" value="ECO:0007669"/>
    <property type="project" value="UniProtKB-ARBA"/>
</dbReference>
<feature type="domain" description="NB-ARC" evidence="7">
    <location>
        <begin position="127"/>
        <end position="282"/>
    </location>
</feature>
<evidence type="ECO:0000256" key="2">
    <source>
        <dbReference type="ARBA" id="ARBA00022614"/>
    </source>
</evidence>
<dbReference type="PANTHER" id="PTHR23155:SF1011">
    <property type="entry name" value="OS11G0258500 PROTEIN"/>
    <property type="match status" value="1"/>
</dbReference>
<dbReference type="CDD" id="cd14798">
    <property type="entry name" value="RX-CC_like"/>
    <property type="match status" value="1"/>
</dbReference>
<feature type="domain" description="Disease resistance R13L4/SHOC-2-like LRR" evidence="10">
    <location>
        <begin position="476"/>
        <end position="837"/>
    </location>
</feature>
<dbReference type="eggNOG" id="KOG4658">
    <property type="taxonomic scope" value="Eukaryota"/>
</dbReference>
<dbReference type="InterPro" id="IPR042197">
    <property type="entry name" value="Apaf_helical"/>
</dbReference>
<evidence type="ECO:0000259" key="9">
    <source>
        <dbReference type="Pfam" id="PF23559"/>
    </source>
</evidence>
<proteinExistence type="inferred from homology"/>
<evidence type="ECO:0000256" key="5">
    <source>
        <dbReference type="ARBA" id="ARBA00022821"/>
    </source>
</evidence>
<dbReference type="FunFam" id="1.10.10.10:FF:000322">
    <property type="entry name" value="Probable disease resistance protein At1g63360"/>
    <property type="match status" value="1"/>
</dbReference>